<accession>A0A6J4QMM3</accession>
<proteinExistence type="predicted"/>
<dbReference type="AlphaFoldDB" id="A0A6J4QMM3"/>
<name>A0A6J4QMM3_9ACTN</name>
<protein>
    <submittedName>
        <fullName evidence="1">Uncharacterized protein</fullName>
    </submittedName>
</protein>
<organism evidence="1">
    <name type="scientific">uncultured Rubrobacteraceae bacterium</name>
    <dbReference type="NCBI Taxonomy" id="349277"/>
    <lineage>
        <taxon>Bacteria</taxon>
        <taxon>Bacillati</taxon>
        <taxon>Actinomycetota</taxon>
        <taxon>Rubrobacteria</taxon>
        <taxon>Rubrobacterales</taxon>
        <taxon>Rubrobacteraceae</taxon>
        <taxon>environmental samples</taxon>
    </lineage>
</organism>
<dbReference type="EMBL" id="CADCVD010000061">
    <property type="protein sequence ID" value="CAA9441559.1"/>
    <property type="molecule type" value="Genomic_DNA"/>
</dbReference>
<sequence length="56" mass="6534">MFDANVTALLAGLIERSTATLFQRRRFLREVQTLVSGSIVRRVQALRLHTKEDERY</sequence>
<evidence type="ECO:0000313" key="1">
    <source>
        <dbReference type="EMBL" id="CAA9441559.1"/>
    </source>
</evidence>
<gene>
    <name evidence="1" type="ORF">AVDCRST_MAG37-1427</name>
</gene>
<reference evidence="1" key="1">
    <citation type="submission" date="2020-02" db="EMBL/GenBank/DDBJ databases">
        <authorList>
            <person name="Meier V. D."/>
        </authorList>
    </citation>
    <scope>NUCLEOTIDE SEQUENCE</scope>
    <source>
        <strain evidence="1">AVDCRST_MAG37</strain>
    </source>
</reference>